<dbReference type="EMBL" id="VCGU01000010">
    <property type="protein sequence ID" value="TRY69453.1"/>
    <property type="molecule type" value="Genomic_DNA"/>
</dbReference>
<feature type="region of interest" description="Disordered" evidence="1">
    <location>
        <begin position="202"/>
        <end position="257"/>
    </location>
</feature>
<accession>A0A553NVJ0</accession>
<proteinExistence type="predicted"/>
<feature type="chain" id="PRO_5022028608" description="Essential MCU regulator, mitochondrial" evidence="2">
    <location>
        <begin position="34"/>
        <end position="314"/>
    </location>
</feature>
<name>A0A553NVJ0_TIGCA</name>
<evidence type="ECO:0000256" key="1">
    <source>
        <dbReference type="SAM" id="MobiDB-lite"/>
    </source>
</evidence>
<evidence type="ECO:0008006" key="5">
    <source>
        <dbReference type="Google" id="ProtNLM"/>
    </source>
</evidence>
<reference evidence="3 4" key="1">
    <citation type="journal article" date="2018" name="Nat. Ecol. Evol.">
        <title>Genomic signatures of mitonuclear coevolution across populations of Tigriopus californicus.</title>
        <authorList>
            <person name="Barreto F.S."/>
            <person name="Watson E.T."/>
            <person name="Lima T.G."/>
            <person name="Willett C.S."/>
            <person name="Edmands S."/>
            <person name="Li W."/>
            <person name="Burton R.S."/>
        </authorList>
    </citation>
    <scope>NUCLEOTIDE SEQUENCE [LARGE SCALE GENOMIC DNA]</scope>
    <source>
        <strain evidence="3 4">San Diego</strain>
    </source>
</reference>
<sequence length="314" mass="35846">MALLCSSAVLFRDLMSYLIWGCLLCAHWDQSLALQLPRGYPDQTFGKDHANLWNRVHLEEDPNHGNDDIRFESLKLSEVAESGTDPRYDSVPGLIETSDQYQYEALPEFNPDYIDAEIWAVEEDLDPNQESFHMPHENDLVDQDGQEVDSFINEYFKYLNHDDTPTSHVTEPPRKIRFKPTLKAPLPTEAVLQEVAPLSERVSDYQPDDLPIDRLPGNPLRLKHRRKHHQRKGNGRLRKPSRRRNGGFSTSNEPQPLTEGVANFLQTILPAFVTLGSILGFGLGAMTFDDRPENAINFNPRFQVSGTNISIDYF</sequence>
<organism evidence="3 4">
    <name type="scientific">Tigriopus californicus</name>
    <name type="common">Marine copepod</name>
    <dbReference type="NCBI Taxonomy" id="6832"/>
    <lineage>
        <taxon>Eukaryota</taxon>
        <taxon>Metazoa</taxon>
        <taxon>Ecdysozoa</taxon>
        <taxon>Arthropoda</taxon>
        <taxon>Crustacea</taxon>
        <taxon>Multicrustacea</taxon>
        <taxon>Hexanauplia</taxon>
        <taxon>Copepoda</taxon>
        <taxon>Harpacticoida</taxon>
        <taxon>Harpacticidae</taxon>
        <taxon>Tigriopus</taxon>
    </lineage>
</organism>
<protein>
    <recommendedName>
        <fullName evidence="5">Essential MCU regulator, mitochondrial</fullName>
    </recommendedName>
</protein>
<dbReference type="AlphaFoldDB" id="A0A553NVJ0"/>
<feature type="signal peptide" evidence="2">
    <location>
        <begin position="1"/>
        <end position="33"/>
    </location>
</feature>
<evidence type="ECO:0000313" key="4">
    <source>
        <dbReference type="Proteomes" id="UP000318571"/>
    </source>
</evidence>
<keyword evidence="4" id="KW-1185">Reference proteome</keyword>
<comment type="caution">
    <text evidence="3">The sequence shown here is derived from an EMBL/GenBank/DDBJ whole genome shotgun (WGS) entry which is preliminary data.</text>
</comment>
<gene>
    <name evidence="3" type="ORF">TCAL_14219</name>
</gene>
<feature type="compositionally biased region" description="Basic residues" evidence="1">
    <location>
        <begin position="221"/>
        <end position="245"/>
    </location>
</feature>
<evidence type="ECO:0000313" key="3">
    <source>
        <dbReference type="EMBL" id="TRY69453.1"/>
    </source>
</evidence>
<keyword evidence="2" id="KW-0732">Signal</keyword>
<evidence type="ECO:0000256" key="2">
    <source>
        <dbReference type="SAM" id="SignalP"/>
    </source>
</evidence>
<dbReference type="Proteomes" id="UP000318571">
    <property type="component" value="Chromosome 1"/>
</dbReference>